<evidence type="ECO:0000313" key="2">
    <source>
        <dbReference type="Proteomes" id="UP000199501"/>
    </source>
</evidence>
<organism evidence="1 2">
    <name type="scientific">Actinokineospora iranica</name>
    <dbReference type="NCBI Taxonomy" id="1271860"/>
    <lineage>
        <taxon>Bacteria</taxon>
        <taxon>Bacillati</taxon>
        <taxon>Actinomycetota</taxon>
        <taxon>Actinomycetes</taxon>
        <taxon>Pseudonocardiales</taxon>
        <taxon>Pseudonocardiaceae</taxon>
        <taxon>Actinokineospora</taxon>
    </lineage>
</organism>
<name>A0A1G6RZB8_9PSEU</name>
<accession>A0A1G6RZB8</accession>
<dbReference type="AlphaFoldDB" id="A0A1G6RZB8"/>
<evidence type="ECO:0000313" key="1">
    <source>
        <dbReference type="EMBL" id="SDD09908.1"/>
    </source>
</evidence>
<dbReference type="STRING" id="1271860.SAMN05216174_107119"/>
<proteinExistence type="predicted"/>
<dbReference type="EMBL" id="FMZZ01000007">
    <property type="protein sequence ID" value="SDD09908.1"/>
    <property type="molecule type" value="Genomic_DNA"/>
</dbReference>
<keyword evidence="2" id="KW-1185">Reference proteome</keyword>
<dbReference type="SUPFAM" id="SSF55486">
    <property type="entry name" value="Metalloproteases ('zincins'), catalytic domain"/>
    <property type="match status" value="1"/>
</dbReference>
<sequence length="351" mass="38084">MNAPTNGRVSTRPRVLESLPDELVASLQVRDQWRARTAASEDGLEFLVSDIARWRPGSTVRVAFLDGDAALHADIAEATKQITDACNLTLDFGFAAATGGFRRWHESDTEHAAEIRVSFDLGGFWSLVGTDSNDPTIGSPGGPVGGGPGQRSLNLGGFAVERPDDWEGVVRHEFLHALAFHHAHQNMRGPCETEFRWADDPGYLPTKNARGVFVPDAAGRRPGIYTYLAGAPNHWPKAKVDHNLRVNESPEVIAGPFDNNSVMLYAFESFFYKTNPSSCAPSGNGIDLSEGDKRGLALLYPEAAEEISDVVVRAENALSRLESGLEADTGPVSVYQERVVELLNEMVGARA</sequence>
<dbReference type="OrthoDB" id="3669864at2"/>
<dbReference type="Gene3D" id="3.40.390.10">
    <property type="entry name" value="Collagenase (Catalytic Domain)"/>
    <property type="match status" value="1"/>
</dbReference>
<gene>
    <name evidence="1" type="ORF">SAMN05216174_107119</name>
</gene>
<dbReference type="Proteomes" id="UP000199501">
    <property type="component" value="Unassembled WGS sequence"/>
</dbReference>
<dbReference type="GO" id="GO:0008237">
    <property type="term" value="F:metallopeptidase activity"/>
    <property type="evidence" value="ECO:0007669"/>
    <property type="project" value="InterPro"/>
</dbReference>
<dbReference type="InterPro" id="IPR024079">
    <property type="entry name" value="MetalloPept_cat_dom_sf"/>
</dbReference>
<protein>
    <recommendedName>
        <fullName evidence="3">Astacin (Peptidase family M12A)</fullName>
    </recommendedName>
</protein>
<evidence type="ECO:0008006" key="3">
    <source>
        <dbReference type="Google" id="ProtNLM"/>
    </source>
</evidence>
<dbReference type="RefSeq" id="WP_139190733.1">
    <property type="nucleotide sequence ID" value="NZ_FMZZ01000007.1"/>
</dbReference>
<reference evidence="2" key="1">
    <citation type="submission" date="2016-10" db="EMBL/GenBank/DDBJ databases">
        <authorList>
            <person name="Varghese N."/>
            <person name="Submissions S."/>
        </authorList>
    </citation>
    <scope>NUCLEOTIDE SEQUENCE [LARGE SCALE GENOMIC DNA]</scope>
    <source>
        <strain evidence="2">IBRC-M 10403</strain>
    </source>
</reference>